<dbReference type="HOGENOM" id="CLU_766826_0_0_6"/>
<accession>W5YLG9</accession>
<dbReference type="EMBL" id="CP007151">
    <property type="protein sequence ID" value="AHI29911.1"/>
    <property type="molecule type" value="Genomic_DNA"/>
</dbReference>
<proteinExistence type="predicted"/>
<dbReference type="Gene3D" id="3.40.50.12780">
    <property type="entry name" value="N-terminal domain of ligase-like"/>
    <property type="match status" value="1"/>
</dbReference>
<dbReference type="SUPFAM" id="SSF56801">
    <property type="entry name" value="Acetyl-CoA synthetase-like"/>
    <property type="match status" value="1"/>
</dbReference>
<dbReference type="PANTHER" id="PTHR36932">
    <property type="entry name" value="CAPSULAR POLYSACCHARIDE BIOSYNTHESIS PROTEIN"/>
    <property type="match status" value="1"/>
</dbReference>
<evidence type="ECO:0000313" key="1">
    <source>
        <dbReference type="EMBL" id="AHI29911.1"/>
    </source>
</evidence>
<dbReference type="KEGG" id="msx:AU14_01045"/>
<gene>
    <name evidence="1" type="ORF">AU14_01045</name>
</gene>
<dbReference type="InterPro" id="IPR042099">
    <property type="entry name" value="ANL_N_sf"/>
</dbReference>
<dbReference type="PANTHER" id="PTHR36932:SF1">
    <property type="entry name" value="CAPSULAR POLYSACCHARIDE BIOSYNTHESIS PROTEIN"/>
    <property type="match status" value="1"/>
</dbReference>
<evidence type="ECO:0000313" key="2">
    <source>
        <dbReference type="Proteomes" id="UP000061489"/>
    </source>
</evidence>
<evidence type="ECO:0008006" key="3">
    <source>
        <dbReference type="Google" id="ProtNLM"/>
    </source>
</evidence>
<dbReference type="Proteomes" id="UP000061489">
    <property type="component" value="Chromosome"/>
</dbReference>
<protein>
    <recommendedName>
        <fullName evidence="3">AMP-dependent synthetase/ligase domain-containing protein</fullName>
    </recommendedName>
</protein>
<dbReference type="InterPro" id="IPR053158">
    <property type="entry name" value="CapK_Type1_Caps_Biosynth"/>
</dbReference>
<organism evidence="1 2">
    <name type="scientific">Marinobacter similis</name>
    <dbReference type="NCBI Taxonomy" id="1420916"/>
    <lineage>
        <taxon>Bacteria</taxon>
        <taxon>Pseudomonadati</taxon>
        <taxon>Pseudomonadota</taxon>
        <taxon>Gammaproteobacteria</taxon>
        <taxon>Pseudomonadales</taxon>
        <taxon>Marinobacteraceae</taxon>
        <taxon>Marinobacter</taxon>
    </lineage>
</organism>
<dbReference type="AlphaFoldDB" id="W5YLG9"/>
<name>W5YLG9_9GAMM</name>
<dbReference type="STRING" id="1420916.AU14_01045"/>
<reference evidence="1 2" key="1">
    <citation type="journal article" date="2014" name="Genome Announc.">
        <title>Draft Genome Sequences of Marinobacter similis A3d10T and Marinobacter salarius R9SW1T.</title>
        <authorList>
            <person name="Ivanova E.P."/>
            <person name="Ng H.J."/>
            <person name="Webb H.K."/>
            <person name="Feng G."/>
            <person name="Oshima K."/>
            <person name="Hattori M."/>
            <person name="Ohkuma M."/>
            <person name="Sergeev A.F."/>
            <person name="Mikhailov V.V."/>
            <person name="Crawford R.J."/>
            <person name="Sawabe T."/>
        </authorList>
    </citation>
    <scope>NUCLEOTIDE SEQUENCE [LARGE SCALE GENOMIC DNA]</scope>
    <source>
        <strain evidence="1 2">A3d10</strain>
    </source>
</reference>
<keyword evidence="2" id="KW-1185">Reference proteome</keyword>
<sequence>MLAVRDYCFRNSSVKLGDREARIWGVNVPNLASRIKDWMLHRRSFCVTNKSSSYVIEKLVKWQPDYIYGYSSSILALANYLIDRKITISKVKLIVCTAEQVLPAQKKIISQAFGTNVVEEYGLTEFDIVGFEDSKGDLRIVNPWLIAESESETDTIVISDVYRTSQSYVRYQTGDIGRVESKTPSGLGGAKVVKCLQGRVGDRLVYGNLGDSFHASEISRAMNSYFASGGAVLDFTVVQLIKGECFLHVNIEPDIGLSALCRQLSESLKKRTTVSLEVLPGTIGELEKLKNKRSYFIQCVGKPAGSIPRET</sequence>